<gene>
    <name evidence="1" type="ORF">COT25_02905</name>
</gene>
<comment type="caution">
    <text evidence="1">The sequence shown here is derived from an EMBL/GenBank/DDBJ whole genome shotgun (WGS) entry which is preliminary data.</text>
</comment>
<proteinExistence type="predicted"/>
<dbReference type="EMBL" id="PEXV01000099">
    <property type="protein sequence ID" value="PIS41478.1"/>
    <property type="molecule type" value="Genomic_DNA"/>
</dbReference>
<feature type="non-terminal residue" evidence="1">
    <location>
        <position position="122"/>
    </location>
</feature>
<name>A0A2H0YSK3_9BACT</name>
<reference evidence="2" key="1">
    <citation type="submission" date="2017-09" db="EMBL/GenBank/DDBJ databases">
        <title>Depth-based differentiation of microbial function through sediment-hosted aquifers and enrichment of novel symbionts in the deep terrestrial subsurface.</title>
        <authorList>
            <person name="Probst A.J."/>
            <person name="Ladd B."/>
            <person name="Jarett J.K."/>
            <person name="Geller-Mcgrath D.E."/>
            <person name="Sieber C.M.K."/>
            <person name="Emerson J.B."/>
            <person name="Anantharaman K."/>
            <person name="Thomas B.C."/>
            <person name="Malmstrom R."/>
            <person name="Stieglmeier M."/>
            <person name="Klingl A."/>
            <person name="Woyke T."/>
            <person name="Ryan C.M."/>
            <person name="Banfield J.F."/>
        </authorList>
    </citation>
    <scope>NUCLEOTIDE SEQUENCE [LARGE SCALE GENOMIC DNA]</scope>
</reference>
<evidence type="ECO:0000313" key="2">
    <source>
        <dbReference type="Proteomes" id="UP000228711"/>
    </source>
</evidence>
<sequence length="122" mass="13679">MKYGKYTLGQIEAVLNKLGGEDAVDGILEGTKQADVRDVIRFLFDRTGRCIPYGLTSSVCDADRSFKFVQPEVSLADRLNRLISSFPQGTTFCFQEEFEQEIAALRALIEADPRFKNCFNGV</sequence>
<accession>A0A2H0YSK3</accession>
<dbReference type="Proteomes" id="UP000228711">
    <property type="component" value="Unassembled WGS sequence"/>
</dbReference>
<organism evidence="1 2">
    <name type="scientific">Candidatus Kerfeldbacteria bacterium CG08_land_8_20_14_0_20_42_7</name>
    <dbReference type="NCBI Taxonomy" id="2014245"/>
    <lineage>
        <taxon>Bacteria</taxon>
        <taxon>Candidatus Kerfeldiibacteriota</taxon>
    </lineage>
</organism>
<evidence type="ECO:0000313" key="1">
    <source>
        <dbReference type="EMBL" id="PIS41478.1"/>
    </source>
</evidence>
<dbReference type="AlphaFoldDB" id="A0A2H0YSK3"/>
<protein>
    <submittedName>
        <fullName evidence="1">Uncharacterized protein</fullName>
    </submittedName>
</protein>